<keyword evidence="4" id="KW-1185">Reference proteome</keyword>
<reference evidence="3 4" key="1">
    <citation type="journal article" date="2023" name="Plants (Basel)">
        <title>Bridging the Gap: Combining Genomics and Transcriptomics Approaches to Understand Stylosanthes scabra, an Orphan Legume from the Brazilian Caatinga.</title>
        <authorList>
            <person name="Ferreira-Neto J.R.C."/>
            <person name="da Silva M.D."/>
            <person name="Binneck E."/>
            <person name="de Melo N.F."/>
            <person name="da Silva R.H."/>
            <person name="de Melo A.L.T.M."/>
            <person name="Pandolfi V."/>
            <person name="Bustamante F.O."/>
            <person name="Brasileiro-Vidal A.C."/>
            <person name="Benko-Iseppon A.M."/>
        </authorList>
    </citation>
    <scope>NUCLEOTIDE SEQUENCE [LARGE SCALE GENOMIC DNA]</scope>
    <source>
        <tissue evidence="3">Leaves</tissue>
    </source>
</reference>
<accession>A0ABU6YS86</accession>
<protein>
    <recommendedName>
        <fullName evidence="2">Transposase MuDR plant domain-containing protein</fullName>
    </recommendedName>
</protein>
<evidence type="ECO:0000313" key="3">
    <source>
        <dbReference type="EMBL" id="MED6212706.1"/>
    </source>
</evidence>
<gene>
    <name evidence="3" type="ORF">PIB30_086176</name>
</gene>
<evidence type="ECO:0000313" key="4">
    <source>
        <dbReference type="Proteomes" id="UP001341840"/>
    </source>
</evidence>
<feature type="domain" description="Transposase MuDR plant" evidence="2">
    <location>
        <begin position="44"/>
        <end position="88"/>
    </location>
</feature>
<feature type="compositionally biased region" description="Acidic residues" evidence="1">
    <location>
        <begin position="16"/>
        <end position="26"/>
    </location>
</feature>
<evidence type="ECO:0000256" key="1">
    <source>
        <dbReference type="SAM" id="MobiDB-lite"/>
    </source>
</evidence>
<sequence>MGEEDGLLGVIRDEDPPNSEDELNEGECDDSFSVFFEGCRFVDLTLQVGMKFTTKQEFMEAVREFAIQEGMQIKFKRNESYRVRTVCKWQFEDEPIQGCNSCTASRMQSFWKFVLTPGFKPPRKN</sequence>
<dbReference type="Pfam" id="PF03108">
    <property type="entry name" value="DBD_Tnp_Mut"/>
    <property type="match status" value="1"/>
</dbReference>
<dbReference type="Proteomes" id="UP001341840">
    <property type="component" value="Unassembled WGS sequence"/>
</dbReference>
<dbReference type="EMBL" id="JASCZI010243121">
    <property type="protein sequence ID" value="MED6212706.1"/>
    <property type="molecule type" value="Genomic_DNA"/>
</dbReference>
<evidence type="ECO:0000259" key="2">
    <source>
        <dbReference type="Pfam" id="PF03108"/>
    </source>
</evidence>
<dbReference type="InterPro" id="IPR004332">
    <property type="entry name" value="Transposase_MuDR"/>
</dbReference>
<proteinExistence type="predicted"/>
<organism evidence="3 4">
    <name type="scientific">Stylosanthes scabra</name>
    <dbReference type="NCBI Taxonomy" id="79078"/>
    <lineage>
        <taxon>Eukaryota</taxon>
        <taxon>Viridiplantae</taxon>
        <taxon>Streptophyta</taxon>
        <taxon>Embryophyta</taxon>
        <taxon>Tracheophyta</taxon>
        <taxon>Spermatophyta</taxon>
        <taxon>Magnoliopsida</taxon>
        <taxon>eudicotyledons</taxon>
        <taxon>Gunneridae</taxon>
        <taxon>Pentapetalae</taxon>
        <taxon>rosids</taxon>
        <taxon>fabids</taxon>
        <taxon>Fabales</taxon>
        <taxon>Fabaceae</taxon>
        <taxon>Papilionoideae</taxon>
        <taxon>50 kb inversion clade</taxon>
        <taxon>dalbergioids sensu lato</taxon>
        <taxon>Dalbergieae</taxon>
        <taxon>Pterocarpus clade</taxon>
        <taxon>Stylosanthes</taxon>
    </lineage>
</organism>
<feature type="region of interest" description="Disordered" evidence="1">
    <location>
        <begin position="1"/>
        <end position="26"/>
    </location>
</feature>
<name>A0ABU6YS86_9FABA</name>
<comment type="caution">
    <text evidence="3">The sequence shown here is derived from an EMBL/GenBank/DDBJ whole genome shotgun (WGS) entry which is preliminary data.</text>
</comment>